<accession>Q2J9J3</accession>
<evidence type="ECO:0000313" key="8">
    <source>
        <dbReference type="Proteomes" id="UP000001937"/>
    </source>
</evidence>
<dbReference type="PANTHER" id="PTHR21266">
    <property type="entry name" value="IRON-SULFUR DOMAIN CONTAINING PROTEIN"/>
    <property type="match status" value="1"/>
</dbReference>
<dbReference type="Proteomes" id="UP000001937">
    <property type="component" value="Chromosome"/>
</dbReference>
<protein>
    <submittedName>
        <fullName evidence="7">Rieske (2Fe-2S) protein</fullName>
    </submittedName>
</protein>
<dbReference type="GO" id="GO:0016705">
    <property type="term" value="F:oxidoreductase activity, acting on paired donors, with incorporation or reduction of molecular oxygen"/>
    <property type="evidence" value="ECO:0007669"/>
    <property type="project" value="UniProtKB-ARBA"/>
</dbReference>
<keyword evidence="8" id="KW-1185">Reference proteome</keyword>
<dbReference type="InterPro" id="IPR017941">
    <property type="entry name" value="Rieske_2Fe-2S"/>
</dbReference>
<keyword evidence="3" id="KW-0560">Oxidoreductase</keyword>
<evidence type="ECO:0000256" key="2">
    <source>
        <dbReference type="ARBA" id="ARBA00022723"/>
    </source>
</evidence>
<evidence type="ECO:0000256" key="4">
    <source>
        <dbReference type="ARBA" id="ARBA00023004"/>
    </source>
</evidence>
<gene>
    <name evidence="7" type="ordered locus">Francci3_2688</name>
</gene>
<proteinExistence type="predicted"/>
<dbReference type="SUPFAM" id="SSF50022">
    <property type="entry name" value="ISP domain"/>
    <property type="match status" value="1"/>
</dbReference>
<keyword evidence="2" id="KW-0479">Metal-binding</keyword>
<name>Q2J9J3_FRACC</name>
<dbReference type="PANTHER" id="PTHR21266:SF60">
    <property type="entry name" value="3-KETOSTEROID-9-ALPHA-MONOOXYGENASE, OXYGENASE COMPONENT"/>
    <property type="match status" value="1"/>
</dbReference>
<reference evidence="7 8" key="1">
    <citation type="journal article" date="2007" name="Genome Res.">
        <title>Genome characteristics of facultatively symbiotic Frankia sp. strains reflect host range and host plant biogeography.</title>
        <authorList>
            <person name="Normand P."/>
            <person name="Lapierre P."/>
            <person name="Tisa L.S."/>
            <person name="Gogarten J.P."/>
            <person name="Alloisio N."/>
            <person name="Bagnarol E."/>
            <person name="Bassi C.A."/>
            <person name="Berry A.M."/>
            <person name="Bickhart D.M."/>
            <person name="Choisne N."/>
            <person name="Couloux A."/>
            <person name="Cournoyer B."/>
            <person name="Cruveiller S."/>
            <person name="Daubin V."/>
            <person name="Demange N."/>
            <person name="Francino M.P."/>
            <person name="Goltsman E."/>
            <person name="Huang Y."/>
            <person name="Kopp O.R."/>
            <person name="Labarre L."/>
            <person name="Lapidus A."/>
            <person name="Lavire C."/>
            <person name="Marechal J."/>
            <person name="Martinez M."/>
            <person name="Mastronunzio J.E."/>
            <person name="Mullin B.C."/>
            <person name="Niemann J."/>
            <person name="Pujic P."/>
            <person name="Rawnsley T."/>
            <person name="Rouy Z."/>
            <person name="Schenowitz C."/>
            <person name="Sellstedt A."/>
            <person name="Tavares F."/>
            <person name="Tomkins J.P."/>
            <person name="Vallenet D."/>
            <person name="Valverde C."/>
            <person name="Wall L.G."/>
            <person name="Wang Y."/>
            <person name="Medigue C."/>
            <person name="Benson D.R."/>
        </authorList>
    </citation>
    <scope>NUCLEOTIDE SEQUENCE [LARGE SCALE GENOMIC DNA]</scope>
    <source>
        <strain evidence="8">DSM 45818 / CECT 9043 / CcI3</strain>
    </source>
</reference>
<dbReference type="PhylomeDB" id="Q2J9J3"/>
<dbReference type="InterPro" id="IPR036922">
    <property type="entry name" value="Rieske_2Fe-2S_sf"/>
</dbReference>
<sequence>MHVVSAPRQLTEPTAREALNLAAGWYVAMPSRQLGSRPRALTLFGRPLVAWRDARGAASLMRRHCPHMGASLADGRIVDGLLQCPFHGWRFDALGTCQSIPGQARIPAAASRPAYPTVERYGYLWAWYGGPHPLYPLPELPAAFDRLGWHRGFRLADRTRATARRILENTYDPDHLVDLHGLEIAGPMTLRLLDSPVDTATNGPPIVADAWFGAELTWPRYIGRTGAIAHAVGVNADSFLLRVDGWPAGQRVSYYSDGVLRYQLLLAVSPVGPNETIQHIAVAVTPAARAWKNITKYLVDRLEVTFASNQDLPVFDSIRAGDRHGIYLESEYGLRAFRKYYQSWVDRVSVDA</sequence>
<evidence type="ECO:0000256" key="1">
    <source>
        <dbReference type="ARBA" id="ARBA00022714"/>
    </source>
</evidence>
<evidence type="ECO:0000259" key="6">
    <source>
        <dbReference type="PROSITE" id="PS51296"/>
    </source>
</evidence>
<dbReference type="eggNOG" id="COG4638">
    <property type="taxonomic scope" value="Bacteria"/>
</dbReference>
<dbReference type="KEGG" id="fra:Francci3_2688"/>
<dbReference type="GO" id="GO:0046872">
    <property type="term" value="F:metal ion binding"/>
    <property type="evidence" value="ECO:0007669"/>
    <property type="project" value="UniProtKB-KW"/>
</dbReference>
<keyword evidence="4" id="KW-0408">Iron</keyword>
<feature type="domain" description="Rieske" evidence="6">
    <location>
        <begin position="25"/>
        <end position="126"/>
    </location>
</feature>
<evidence type="ECO:0000313" key="7">
    <source>
        <dbReference type="EMBL" id="ABD12049.1"/>
    </source>
</evidence>
<dbReference type="SUPFAM" id="SSF55961">
    <property type="entry name" value="Bet v1-like"/>
    <property type="match status" value="1"/>
</dbReference>
<dbReference type="Pfam" id="PF00355">
    <property type="entry name" value="Rieske"/>
    <property type="match status" value="1"/>
</dbReference>
<dbReference type="Gene3D" id="2.102.10.10">
    <property type="entry name" value="Rieske [2Fe-2S] iron-sulphur domain"/>
    <property type="match status" value="1"/>
</dbReference>
<evidence type="ECO:0000256" key="3">
    <source>
        <dbReference type="ARBA" id="ARBA00023002"/>
    </source>
</evidence>
<keyword evidence="1" id="KW-0001">2Fe-2S</keyword>
<dbReference type="RefSeq" id="WP_011437084.1">
    <property type="nucleotide sequence ID" value="NC_007777.1"/>
</dbReference>
<dbReference type="GO" id="GO:0051537">
    <property type="term" value="F:2 iron, 2 sulfur cluster binding"/>
    <property type="evidence" value="ECO:0007669"/>
    <property type="project" value="UniProtKB-KW"/>
</dbReference>
<dbReference type="HOGENOM" id="CLU_735203_0_0_11"/>
<dbReference type="STRING" id="106370.Francci3_2688"/>
<dbReference type="InterPro" id="IPR050584">
    <property type="entry name" value="Cholesterol_7-desaturase"/>
</dbReference>
<keyword evidence="5" id="KW-0411">Iron-sulfur</keyword>
<dbReference type="PROSITE" id="PS51296">
    <property type="entry name" value="RIESKE"/>
    <property type="match status" value="1"/>
</dbReference>
<dbReference type="EMBL" id="CP000249">
    <property type="protein sequence ID" value="ABD12049.1"/>
    <property type="molecule type" value="Genomic_DNA"/>
</dbReference>
<dbReference type="AlphaFoldDB" id="Q2J9J3"/>
<evidence type="ECO:0000256" key="5">
    <source>
        <dbReference type="ARBA" id="ARBA00023014"/>
    </source>
</evidence>
<dbReference type="GO" id="GO:0004497">
    <property type="term" value="F:monooxygenase activity"/>
    <property type="evidence" value="ECO:0007669"/>
    <property type="project" value="UniProtKB-ARBA"/>
</dbReference>
<organism evidence="7 8">
    <name type="scientific">Frankia casuarinae (strain DSM 45818 / CECT 9043 / HFP020203 / CcI3)</name>
    <dbReference type="NCBI Taxonomy" id="106370"/>
    <lineage>
        <taxon>Bacteria</taxon>
        <taxon>Bacillati</taxon>
        <taxon>Actinomycetota</taxon>
        <taxon>Actinomycetes</taxon>
        <taxon>Frankiales</taxon>
        <taxon>Frankiaceae</taxon>
        <taxon>Frankia</taxon>
    </lineage>
</organism>